<dbReference type="InterPro" id="IPR003593">
    <property type="entry name" value="AAA+_ATPase"/>
</dbReference>
<dbReference type="Gene3D" id="3.40.50.300">
    <property type="entry name" value="P-loop containing nucleotide triphosphate hydrolases"/>
    <property type="match status" value="1"/>
</dbReference>
<dbReference type="NCBIfam" id="TIGR00368">
    <property type="entry name" value="YifB family Mg chelatase-like AAA ATPase"/>
    <property type="match status" value="1"/>
</dbReference>
<dbReference type="Pfam" id="PF01078">
    <property type="entry name" value="Mg_chelatase"/>
    <property type="match status" value="1"/>
</dbReference>
<dbReference type="GO" id="GO:0005524">
    <property type="term" value="F:ATP binding"/>
    <property type="evidence" value="ECO:0007669"/>
    <property type="project" value="InterPro"/>
</dbReference>
<dbReference type="eggNOG" id="COG0606">
    <property type="taxonomic scope" value="Bacteria"/>
</dbReference>
<dbReference type="Pfam" id="PF13541">
    <property type="entry name" value="ChlI"/>
    <property type="match status" value="1"/>
</dbReference>
<dbReference type="InterPro" id="IPR004482">
    <property type="entry name" value="Mg_chelat-rel"/>
</dbReference>
<dbReference type="InterPro" id="IPR027417">
    <property type="entry name" value="P-loop_NTPase"/>
</dbReference>
<dbReference type="KEGG" id="dni:HX89_09620"/>
<feature type="domain" description="AAA+ ATPase" evidence="2">
    <location>
        <begin position="212"/>
        <end position="395"/>
    </location>
</feature>
<dbReference type="SUPFAM" id="SSF52540">
    <property type="entry name" value="P-loop containing nucleoside triphosphate hydrolases"/>
    <property type="match status" value="1"/>
</dbReference>
<comment type="similarity">
    <text evidence="1">Belongs to the Mg-chelatase subunits D/I family. ComM subfamily.</text>
</comment>
<dbReference type="AlphaFoldDB" id="A0A075JIL9"/>
<dbReference type="OrthoDB" id="9813147at2"/>
<reference evidence="3 4" key="1">
    <citation type="submission" date="2014-07" db="EMBL/GenBank/DDBJ databases">
        <title>Genome Sequencing of Dermacoccus nishinomiyaensis.</title>
        <authorList>
            <person name="Hong K.W."/>
            <person name="Chan K.G."/>
        </authorList>
    </citation>
    <scope>NUCLEOTIDE SEQUENCE [LARGE SCALE GENOMIC DNA]</scope>
    <source>
        <strain evidence="3 4">M25</strain>
    </source>
</reference>
<dbReference type="PANTHER" id="PTHR32039:SF7">
    <property type="entry name" value="COMPETENCE PROTEIN COMM"/>
    <property type="match status" value="1"/>
</dbReference>
<evidence type="ECO:0000259" key="2">
    <source>
        <dbReference type="SMART" id="SM00382"/>
    </source>
</evidence>
<gene>
    <name evidence="3" type="ORF">HX89_09620</name>
</gene>
<dbReference type="InterPro" id="IPR020568">
    <property type="entry name" value="Ribosomal_Su5_D2-typ_SF"/>
</dbReference>
<dbReference type="SUPFAM" id="SSF54211">
    <property type="entry name" value="Ribosomal protein S5 domain 2-like"/>
    <property type="match status" value="1"/>
</dbReference>
<protein>
    <recommendedName>
        <fullName evidence="2">AAA+ ATPase domain-containing protein</fullName>
    </recommendedName>
</protein>
<dbReference type="InterPro" id="IPR045006">
    <property type="entry name" value="CHLI-like"/>
</dbReference>
<dbReference type="SMART" id="SM00382">
    <property type="entry name" value="AAA"/>
    <property type="match status" value="1"/>
</dbReference>
<evidence type="ECO:0000313" key="4">
    <source>
        <dbReference type="Proteomes" id="UP000027986"/>
    </source>
</evidence>
<sequence length="507" mass="53426">MTKGVVVSGIEGTVVDVEVSVGQGLPRVIISGMPDTAISQSPNRLRSAMIQSELAFPDTRLTINLAPASLPKAGAGLDLAIGVAVLAATRQVGPAEAAGVMHIGELGMDGTVRPVHGVLPACLAALEAGQREVIVPTANAAEAALVWGLRIHPVRSLSDVVAFHRVRAEGRTLDLPWPEPAADDVEAPPSDDMRDVVGQYEARTALEVAAAGGHNVSLIGPPGAGKTLLASRLPGILPPLTREEAMAVTSIQSVMGVFRGGPLVEKPPFVAPHHGTTMPALIGGGPGRPRPGAVTQAHAGVLFLDEAPEFRREVLDSLRQPLERGSVTIARSEQVVRYPCRFQLVLASNPCPCGHYIGRGAACTCTSKARRTYLKRLSGPLLDRIDVHLQVNAVTRSDLAAGPGEASASVADRVLEVRERSAARWAPLGHRLNAQVPGAVLRSSPWALEAGDIAVLDQALDTGSLTLRGYDRILRLAWTLCDLRGANRPTREDVFTALTLREGHPES</sequence>
<dbReference type="PANTHER" id="PTHR32039">
    <property type="entry name" value="MAGNESIUM-CHELATASE SUBUNIT CHLI"/>
    <property type="match status" value="1"/>
</dbReference>
<evidence type="ECO:0000313" key="3">
    <source>
        <dbReference type="EMBL" id="AIF41162.1"/>
    </source>
</evidence>
<dbReference type="Proteomes" id="UP000027986">
    <property type="component" value="Chromosome"/>
</dbReference>
<dbReference type="Gene3D" id="3.30.230.10">
    <property type="match status" value="1"/>
</dbReference>
<evidence type="ECO:0000256" key="1">
    <source>
        <dbReference type="ARBA" id="ARBA00006354"/>
    </source>
</evidence>
<accession>A0A075JIL9</accession>
<name>A0A075JIL9_9MICO</name>
<dbReference type="HOGENOM" id="CLU_026145_1_0_11"/>
<organism evidence="3 4">
    <name type="scientific">Dermacoccus nishinomiyaensis</name>
    <dbReference type="NCBI Taxonomy" id="1274"/>
    <lineage>
        <taxon>Bacteria</taxon>
        <taxon>Bacillati</taxon>
        <taxon>Actinomycetota</taxon>
        <taxon>Actinomycetes</taxon>
        <taxon>Micrococcales</taxon>
        <taxon>Dermacoccaceae</taxon>
        <taxon>Dermacoccus</taxon>
    </lineage>
</organism>
<dbReference type="EMBL" id="CP008889">
    <property type="protein sequence ID" value="AIF41162.1"/>
    <property type="molecule type" value="Genomic_DNA"/>
</dbReference>
<proteinExistence type="inferred from homology"/>
<dbReference type="InterPro" id="IPR014721">
    <property type="entry name" value="Ribsml_uS5_D2-typ_fold_subgr"/>
</dbReference>
<dbReference type="InterPro" id="IPR000523">
    <property type="entry name" value="Mg_chelatse_chII-like_cat_dom"/>
</dbReference>
<dbReference type="InterPro" id="IPR025158">
    <property type="entry name" value="Mg_chelat-rel_C"/>
</dbReference>
<keyword evidence="4" id="KW-1185">Reference proteome</keyword>
<dbReference type="Pfam" id="PF13335">
    <property type="entry name" value="Mg_chelatase_C"/>
    <property type="match status" value="1"/>
</dbReference>